<gene>
    <name evidence="1" type="ORF">EZS27_009193</name>
</gene>
<dbReference type="AlphaFoldDB" id="A0A5J4SAP1"/>
<sequence>MDYKNLNTENLTLEVLVHFTDKDGKRIKPSCNRIRIPLQVSDITGEESAMITMFFETAIGAYLRDIPILRRLVLSQEKYKNLMDKGESADCILRSLVYFPILDNIKIL</sequence>
<protein>
    <submittedName>
        <fullName evidence="1">Uncharacterized protein</fullName>
    </submittedName>
</protein>
<accession>A0A5J4SAP1</accession>
<comment type="caution">
    <text evidence="1">The sequence shown here is derived from an EMBL/GenBank/DDBJ whole genome shotgun (WGS) entry which is preliminary data.</text>
</comment>
<reference evidence="1" key="1">
    <citation type="submission" date="2019-03" db="EMBL/GenBank/DDBJ databases">
        <title>Single cell metagenomics reveals metabolic interactions within the superorganism composed of flagellate Streblomastix strix and complex community of Bacteroidetes bacteria on its surface.</title>
        <authorList>
            <person name="Treitli S.C."/>
            <person name="Kolisko M."/>
            <person name="Husnik F."/>
            <person name="Keeling P."/>
            <person name="Hampl V."/>
        </authorList>
    </citation>
    <scope>NUCLEOTIDE SEQUENCE</scope>
    <source>
        <strain evidence="1">STM</strain>
    </source>
</reference>
<evidence type="ECO:0000313" key="1">
    <source>
        <dbReference type="EMBL" id="KAA6343127.1"/>
    </source>
</evidence>
<proteinExistence type="predicted"/>
<organism evidence="1">
    <name type="scientific">termite gut metagenome</name>
    <dbReference type="NCBI Taxonomy" id="433724"/>
    <lineage>
        <taxon>unclassified sequences</taxon>
        <taxon>metagenomes</taxon>
        <taxon>organismal metagenomes</taxon>
    </lineage>
</organism>
<dbReference type="EMBL" id="SNRY01000287">
    <property type="protein sequence ID" value="KAA6343127.1"/>
    <property type="molecule type" value="Genomic_DNA"/>
</dbReference>
<name>A0A5J4SAP1_9ZZZZ</name>